<dbReference type="EMBL" id="JAOPGA020000730">
    <property type="protein sequence ID" value="KAL0481071.1"/>
    <property type="molecule type" value="Genomic_DNA"/>
</dbReference>
<gene>
    <name evidence="1" type="ORF">AKO1_012840</name>
</gene>
<sequence>MDSLLLQLRNERINRRITMTKTFMVENEFENVEVTIIEQPGAELGSVVWPGACFLSDYIQQNRQLILQKRVIELGCGPGLPGICSAILGAREVILTEQNKPELLRIINQNIQLNQSKTKCEIKSLVLDWFDDTSIKNTSPPFDVILASDIVYNNNIQLFDALCNTIKLLASNTTVILLSYKKRDAAEKYFFDNLGEGFRFDKVSSGGDQMIYKICMK</sequence>
<dbReference type="AlphaFoldDB" id="A0AAW2YWA3"/>
<dbReference type="Pfam" id="PF10294">
    <property type="entry name" value="Methyltransf_16"/>
    <property type="match status" value="1"/>
</dbReference>
<proteinExistence type="predicted"/>
<keyword evidence="1" id="KW-0489">Methyltransferase</keyword>
<protein>
    <submittedName>
        <fullName evidence="1">Methyltransferase-like protein</fullName>
    </submittedName>
</protein>
<comment type="caution">
    <text evidence="1">The sequence shown here is derived from an EMBL/GenBank/DDBJ whole genome shotgun (WGS) entry which is preliminary data.</text>
</comment>
<dbReference type="SUPFAM" id="SSF53335">
    <property type="entry name" value="S-adenosyl-L-methionine-dependent methyltransferases"/>
    <property type="match status" value="1"/>
</dbReference>
<dbReference type="Gene3D" id="3.40.50.150">
    <property type="entry name" value="Vaccinia Virus protein VP39"/>
    <property type="match status" value="1"/>
</dbReference>
<accession>A0AAW2YWA3</accession>
<dbReference type="InterPro" id="IPR019410">
    <property type="entry name" value="Methyltransf_16"/>
</dbReference>
<dbReference type="PANTHER" id="PTHR14614">
    <property type="entry name" value="HEPATOCELLULAR CARCINOMA-ASSOCIATED ANTIGEN"/>
    <property type="match status" value="1"/>
</dbReference>
<evidence type="ECO:0000313" key="1">
    <source>
        <dbReference type="EMBL" id="KAL0481071.1"/>
    </source>
</evidence>
<keyword evidence="2" id="KW-1185">Reference proteome</keyword>
<dbReference type="InterPro" id="IPR029063">
    <property type="entry name" value="SAM-dependent_MTases_sf"/>
</dbReference>
<dbReference type="CDD" id="cd02440">
    <property type="entry name" value="AdoMet_MTases"/>
    <property type="match status" value="1"/>
</dbReference>
<dbReference type="Proteomes" id="UP001431209">
    <property type="component" value="Unassembled WGS sequence"/>
</dbReference>
<dbReference type="GO" id="GO:0008168">
    <property type="term" value="F:methyltransferase activity"/>
    <property type="evidence" value="ECO:0007669"/>
    <property type="project" value="UniProtKB-KW"/>
</dbReference>
<name>A0AAW2YWA3_9EUKA</name>
<dbReference type="GO" id="GO:0032259">
    <property type="term" value="P:methylation"/>
    <property type="evidence" value="ECO:0007669"/>
    <property type="project" value="UniProtKB-KW"/>
</dbReference>
<keyword evidence="1" id="KW-0808">Transferase</keyword>
<organism evidence="1 2">
    <name type="scientific">Acrasis kona</name>
    <dbReference type="NCBI Taxonomy" id="1008807"/>
    <lineage>
        <taxon>Eukaryota</taxon>
        <taxon>Discoba</taxon>
        <taxon>Heterolobosea</taxon>
        <taxon>Tetramitia</taxon>
        <taxon>Eutetramitia</taxon>
        <taxon>Acrasidae</taxon>
        <taxon>Acrasis</taxon>
    </lineage>
</organism>
<reference evidence="1 2" key="1">
    <citation type="submission" date="2024-03" db="EMBL/GenBank/DDBJ databases">
        <title>The Acrasis kona genome and developmental transcriptomes reveal deep origins of eukaryotic multicellular pathways.</title>
        <authorList>
            <person name="Sheikh S."/>
            <person name="Fu C.-J."/>
            <person name="Brown M.W."/>
            <person name="Baldauf S.L."/>
        </authorList>
    </citation>
    <scope>NUCLEOTIDE SEQUENCE [LARGE SCALE GENOMIC DNA]</scope>
    <source>
        <strain evidence="1 2">ATCC MYA-3509</strain>
    </source>
</reference>
<evidence type="ECO:0000313" key="2">
    <source>
        <dbReference type="Proteomes" id="UP001431209"/>
    </source>
</evidence>